<protein>
    <submittedName>
        <fullName evidence="1">Uncharacterized protein</fullName>
    </submittedName>
</protein>
<accession>A0ABP0QB58</accession>
<evidence type="ECO:0000313" key="2">
    <source>
        <dbReference type="Proteomes" id="UP001642484"/>
    </source>
</evidence>
<proteinExistence type="predicted"/>
<keyword evidence="2" id="KW-1185">Reference proteome</keyword>
<evidence type="ECO:0000313" key="1">
    <source>
        <dbReference type="EMBL" id="CAK9085085.1"/>
    </source>
</evidence>
<organism evidence="1 2">
    <name type="scientific">Durusdinium trenchii</name>
    <dbReference type="NCBI Taxonomy" id="1381693"/>
    <lineage>
        <taxon>Eukaryota</taxon>
        <taxon>Sar</taxon>
        <taxon>Alveolata</taxon>
        <taxon>Dinophyceae</taxon>
        <taxon>Suessiales</taxon>
        <taxon>Symbiodiniaceae</taxon>
        <taxon>Durusdinium</taxon>
    </lineage>
</organism>
<reference evidence="1 2" key="1">
    <citation type="submission" date="2024-02" db="EMBL/GenBank/DDBJ databases">
        <authorList>
            <person name="Chen Y."/>
            <person name="Shah S."/>
            <person name="Dougan E. K."/>
            <person name="Thang M."/>
            <person name="Chan C."/>
        </authorList>
    </citation>
    <scope>NUCLEOTIDE SEQUENCE [LARGE SCALE GENOMIC DNA]</scope>
</reference>
<gene>
    <name evidence="1" type="ORF">CCMP2556_LOCUS41332</name>
</gene>
<name>A0ABP0QB58_9DINO</name>
<comment type="caution">
    <text evidence="1">The sequence shown here is derived from an EMBL/GenBank/DDBJ whole genome shotgun (WGS) entry which is preliminary data.</text>
</comment>
<sequence length="140" mass="15312">MRHKQEPVFMYSGALAYGAKQKIMVIPKEIGAAGCPNARLAPDWSTEQILPWASRPETPGADLACRPCPSGYPKPKPTTDPYPDPVWIKQLALRNSSSATSRGCWTSECRRGIGSSTFVDDSEYHTGGELHFHDDSSVSC</sequence>
<dbReference type="Proteomes" id="UP001642484">
    <property type="component" value="Unassembled WGS sequence"/>
</dbReference>
<dbReference type="EMBL" id="CAXAMN010024251">
    <property type="protein sequence ID" value="CAK9085085.1"/>
    <property type="molecule type" value="Genomic_DNA"/>
</dbReference>